<name>A0A4Y2Q921_ARAVE</name>
<evidence type="ECO:0000313" key="1">
    <source>
        <dbReference type="EMBL" id="GBN58796.1"/>
    </source>
</evidence>
<accession>A0A4Y2Q921</accession>
<dbReference type="Proteomes" id="UP000499080">
    <property type="component" value="Unassembled WGS sequence"/>
</dbReference>
<gene>
    <name evidence="1" type="ORF">AVEN_9512_1</name>
</gene>
<comment type="caution">
    <text evidence="1">The sequence shown here is derived from an EMBL/GenBank/DDBJ whole genome shotgun (WGS) entry which is preliminary data.</text>
</comment>
<sequence length="125" mass="13763">MLNLCSAICIVVTEYNFSGSPSKSLICTHNFMQDGAPTHIKFSVQDVAKNQFTEELVISLHFNYQWPPPSPEPNLCGVWLWGNLEHLSDDFDADGDKTSNSSELGIDPTFKELAVALTTRPSGTS</sequence>
<dbReference type="Gene3D" id="3.30.420.10">
    <property type="entry name" value="Ribonuclease H-like superfamily/Ribonuclease H"/>
    <property type="match status" value="1"/>
</dbReference>
<keyword evidence="2" id="KW-1185">Reference proteome</keyword>
<organism evidence="1 2">
    <name type="scientific">Araneus ventricosus</name>
    <name type="common">Orbweaver spider</name>
    <name type="synonym">Epeira ventricosa</name>
    <dbReference type="NCBI Taxonomy" id="182803"/>
    <lineage>
        <taxon>Eukaryota</taxon>
        <taxon>Metazoa</taxon>
        <taxon>Ecdysozoa</taxon>
        <taxon>Arthropoda</taxon>
        <taxon>Chelicerata</taxon>
        <taxon>Arachnida</taxon>
        <taxon>Araneae</taxon>
        <taxon>Araneomorphae</taxon>
        <taxon>Entelegynae</taxon>
        <taxon>Araneoidea</taxon>
        <taxon>Araneidae</taxon>
        <taxon>Araneus</taxon>
    </lineage>
</organism>
<protein>
    <submittedName>
        <fullName evidence="1">Uncharacterized protein</fullName>
    </submittedName>
</protein>
<proteinExistence type="predicted"/>
<evidence type="ECO:0000313" key="2">
    <source>
        <dbReference type="Proteomes" id="UP000499080"/>
    </source>
</evidence>
<reference evidence="1 2" key="1">
    <citation type="journal article" date="2019" name="Sci. Rep.">
        <title>Orb-weaving spider Araneus ventricosus genome elucidates the spidroin gene catalogue.</title>
        <authorList>
            <person name="Kono N."/>
            <person name="Nakamura H."/>
            <person name="Ohtoshi R."/>
            <person name="Moran D.A.P."/>
            <person name="Shinohara A."/>
            <person name="Yoshida Y."/>
            <person name="Fujiwara M."/>
            <person name="Mori M."/>
            <person name="Tomita M."/>
            <person name="Arakawa K."/>
        </authorList>
    </citation>
    <scope>NUCLEOTIDE SEQUENCE [LARGE SCALE GENOMIC DNA]</scope>
</reference>
<dbReference type="GO" id="GO:0003676">
    <property type="term" value="F:nucleic acid binding"/>
    <property type="evidence" value="ECO:0007669"/>
    <property type="project" value="InterPro"/>
</dbReference>
<dbReference type="EMBL" id="BGPR01012999">
    <property type="protein sequence ID" value="GBN58796.1"/>
    <property type="molecule type" value="Genomic_DNA"/>
</dbReference>
<dbReference type="AlphaFoldDB" id="A0A4Y2Q921"/>
<dbReference type="InterPro" id="IPR036397">
    <property type="entry name" value="RNaseH_sf"/>
</dbReference>